<comment type="caution">
    <text evidence="2">The sequence shown here is derived from an EMBL/GenBank/DDBJ whole genome shotgun (WGS) entry which is preliminary data.</text>
</comment>
<name>A0ABR1MNV0_9PEZI</name>
<sequence length="158" mass="17864">MAVWLNLHAPALQASLLLLGGERSKVQLRIAFCLQYLVKCAVCEYFFAKTQIYVHACIPPYIYTHHVDLSLFSSLRSSSSRLHFVFISSSLHLHVLSSYSSSRLIFTFIFKNRFAKTQQEDTALLIVVCMHARCANTSARRQSSGDDGDCRRLPPAHV</sequence>
<dbReference type="Proteomes" id="UP001365128">
    <property type="component" value="Unassembled WGS sequence"/>
</dbReference>
<evidence type="ECO:0000256" key="1">
    <source>
        <dbReference type="SAM" id="MobiDB-lite"/>
    </source>
</evidence>
<organism evidence="2 3">
    <name type="scientific">Phyllosticta citricarpa</name>
    <dbReference type="NCBI Taxonomy" id="55181"/>
    <lineage>
        <taxon>Eukaryota</taxon>
        <taxon>Fungi</taxon>
        <taxon>Dikarya</taxon>
        <taxon>Ascomycota</taxon>
        <taxon>Pezizomycotina</taxon>
        <taxon>Dothideomycetes</taxon>
        <taxon>Dothideomycetes incertae sedis</taxon>
        <taxon>Botryosphaeriales</taxon>
        <taxon>Phyllostictaceae</taxon>
        <taxon>Phyllosticta</taxon>
    </lineage>
</organism>
<feature type="region of interest" description="Disordered" evidence="1">
    <location>
        <begin position="139"/>
        <end position="158"/>
    </location>
</feature>
<gene>
    <name evidence="2" type="ORF">IWX46DRAFT_229161</name>
</gene>
<evidence type="ECO:0000313" key="3">
    <source>
        <dbReference type="Proteomes" id="UP001365128"/>
    </source>
</evidence>
<evidence type="ECO:0000313" key="2">
    <source>
        <dbReference type="EMBL" id="KAK7554754.1"/>
    </source>
</evidence>
<proteinExistence type="predicted"/>
<reference evidence="2 3" key="1">
    <citation type="submission" date="2024-04" db="EMBL/GenBank/DDBJ databases">
        <title>Phyllosticta paracitricarpa is synonymous to the EU quarantine fungus P. citricarpa based on phylogenomic analyses.</title>
        <authorList>
            <consortium name="Lawrence Berkeley National Laboratory"/>
            <person name="Van Ingen-Buijs V.A."/>
            <person name="Van Westerhoven A.C."/>
            <person name="Haridas S."/>
            <person name="Skiadas P."/>
            <person name="Martin F."/>
            <person name="Groenewald J.Z."/>
            <person name="Crous P.W."/>
            <person name="Seidl M.F."/>
        </authorList>
    </citation>
    <scope>NUCLEOTIDE SEQUENCE [LARGE SCALE GENOMIC DNA]</scope>
    <source>
        <strain evidence="2 3">CBS 122670</strain>
    </source>
</reference>
<dbReference type="EMBL" id="JBBPDW010000003">
    <property type="protein sequence ID" value="KAK7554754.1"/>
    <property type="molecule type" value="Genomic_DNA"/>
</dbReference>
<keyword evidence="3" id="KW-1185">Reference proteome</keyword>
<accession>A0ABR1MNV0</accession>
<protein>
    <submittedName>
        <fullName evidence="2">Uncharacterized protein</fullName>
    </submittedName>
</protein>